<feature type="transmembrane region" description="Helical" evidence="5">
    <location>
        <begin position="395"/>
        <end position="413"/>
    </location>
</feature>
<sequence length="428" mass="46465">MPASERLGIVGLYAFAIGGFFSTTLAGIGLFSMVCAFVLSPPLRAGSLWRDPMVRLLGLFLIYIALRTAWAIYEFPETASEQLDLAATWTGVWLFVFVARWLDARAIPALAGVALIGFLLGAARRQDWTELSLLIEGMRAGFGYGIPQAGLFSAVAAVGLACFAPRFLGGYRPRWAALARLVLWVGILALVIQMLLITQSRISWIAVVVIGSVTALLTISQAYKKGFPVSRARTLLALAVVGGSIIFVLFVNRDVIGLRYTQYLHSAEALSRTSDHAHDVADDPVEIRVELLRHGIERWRERPLFGWGPGTRVAPTIKSVPEGIGHLHNTYLEILVRLGLLGMAIFGAALWLMGRSAWHAVRAGRLATDSFVFIAAAFAVAAIWATANFRPTSEVRFLIILLSAMAYSTAWSGRQASGKPGAPPQSES</sequence>
<gene>
    <name evidence="7" type="ORF">SVA_3807</name>
</gene>
<dbReference type="OrthoDB" id="8667028at2"/>
<evidence type="ECO:0000256" key="2">
    <source>
        <dbReference type="ARBA" id="ARBA00022692"/>
    </source>
</evidence>
<feature type="transmembrane region" description="Helical" evidence="5">
    <location>
        <begin position="334"/>
        <end position="354"/>
    </location>
</feature>
<evidence type="ECO:0000256" key="3">
    <source>
        <dbReference type="ARBA" id="ARBA00022989"/>
    </source>
</evidence>
<feature type="transmembrane region" description="Helical" evidence="5">
    <location>
        <begin position="12"/>
        <end position="40"/>
    </location>
</feature>
<feature type="domain" description="O-antigen ligase-related" evidence="6">
    <location>
        <begin position="188"/>
        <end position="346"/>
    </location>
</feature>
<evidence type="ECO:0000256" key="5">
    <source>
        <dbReference type="SAM" id="Phobius"/>
    </source>
</evidence>
<reference evidence="7 8" key="1">
    <citation type="submission" date="2015-08" db="EMBL/GenBank/DDBJ databases">
        <title>Complete genome sequence of Sulfurifustis variabilis.</title>
        <authorList>
            <person name="Miura A."/>
            <person name="Kojima H."/>
            <person name="Fukui M."/>
        </authorList>
    </citation>
    <scope>NUCLEOTIDE SEQUENCE [LARGE SCALE GENOMIC DNA]</scope>
    <source>
        <strain evidence="8">skN76</strain>
    </source>
</reference>
<feature type="transmembrane region" description="Helical" evidence="5">
    <location>
        <begin position="202"/>
        <end position="223"/>
    </location>
</feature>
<feature type="transmembrane region" description="Helical" evidence="5">
    <location>
        <begin position="175"/>
        <end position="196"/>
    </location>
</feature>
<keyword evidence="8" id="KW-1185">Reference proteome</keyword>
<comment type="subcellular location">
    <subcellularLocation>
        <location evidence="1">Membrane</location>
        <topology evidence="1">Multi-pass membrane protein</topology>
    </subcellularLocation>
</comment>
<dbReference type="Proteomes" id="UP000218899">
    <property type="component" value="Chromosome"/>
</dbReference>
<accession>A0A1B4VD73</accession>
<evidence type="ECO:0000259" key="6">
    <source>
        <dbReference type="Pfam" id="PF04932"/>
    </source>
</evidence>
<dbReference type="AlphaFoldDB" id="A0A1B4VD73"/>
<feature type="transmembrane region" description="Helical" evidence="5">
    <location>
        <begin position="85"/>
        <end position="102"/>
    </location>
</feature>
<dbReference type="InterPro" id="IPR007016">
    <property type="entry name" value="O-antigen_ligase-rel_domated"/>
</dbReference>
<evidence type="ECO:0000313" key="8">
    <source>
        <dbReference type="Proteomes" id="UP000218899"/>
    </source>
</evidence>
<feature type="transmembrane region" description="Helical" evidence="5">
    <location>
        <begin position="52"/>
        <end position="73"/>
    </location>
</feature>
<feature type="transmembrane region" description="Helical" evidence="5">
    <location>
        <begin position="107"/>
        <end position="124"/>
    </location>
</feature>
<keyword evidence="2 5" id="KW-0812">Transmembrane</keyword>
<feature type="transmembrane region" description="Helical" evidence="5">
    <location>
        <begin position="235"/>
        <end position="252"/>
    </location>
</feature>
<dbReference type="Pfam" id="PF04932">
    <property type="entry name" value="Wzy_C"/>
    <property type="match status" value="1"/>
</dbReference>
<evidence type="ECO:0000256" key="1">
    <source>
        <dbReference type="ARBA" id="ARBA00004141"/>
    </source>
</evidence>
<feature type="transmembrane region" description="Helical" evidence="5">
    <location>
        <begin position="366"/>
        <end position="389"/>
    </location>
</feature>
<feature type="transmembrane region" description="Helical" evidence="5">
    <location>
        <begin position="144"/>
        <end position="163"/>
    </location>
</feature>
<protein>
    <submittedName>
        <fullName evidence="7">Polymerase</fullName>
    </submittedName>
</protein>
<name>A0A1B4VD73_9GAMM</name>
<evidence type="ECO:0000256" key="4">
    <source>
        <dbReference type="ARBA" id="ARBA00023136"/>
    </source>
</evidence>
<dbReference type="PANTHER" id="PTHR37422:SF23">
    <property type="entry name" value="TEICHURONIC ACID BIOSYNTHESIS PROTEIN TUAE"/>
    <property type="match status" value="1"/>
</dbReference>
<dbReference type="KEGG" id="sva:SVA_3807"/>
<keyword evidence="4 5" id="KW-0472">Membrane</keyword>
<proteinExistence type="predicted"/>
<dbReference type="RefSeq" id="WP_096462654.1">
    <property type="nucleotide sequence ID" value="NZ_AP014936.1"/>
</dbReference>
<dbReference type="PANTHER" id="PTHR37422">
    <property type="entry name" value="TEICHURONIC ACID BIOSYNTHESIS PROTEIN TUAE"/>
    <property type="match status" value="1"/>
</dbReference>
<evidence type="ECO:0000313" key="7">
    <source>
        <dbReference type="EMBL" id="BAU50341.1"/>
    </source>
</evidence>
<dbReference type="GO" id="GO:0016020">
    <property type="term" value="C:membrane"/>
    <property type="evidence" value="ECO:0007669"/>
    <property type="project" value="UniProtKB-SubCell"/>
</dbReference>
<keyword evidence="3 5" id="KW-1133">Transmembrane helix</keyword>
<dbReference type="InterPro" id="IPR051533">
    <property type="entry name" value="WaaL-like"/>
</dbReference>
<organism evidence="7 8">
    <name type="scientific">Sulfurifustis variabilis</name>
    <dbReference type="NCBI Taxonomy" id="1675686"/>
    <lineage>
        <taxon>Bacteria</taxon>
        <taxon>Pseudomonadati</taxon>
        <taxon>Pseudomonadota</taxon>
        <taxon>Gammaproteobacteria</taxon>
        <taxon>Acidiferrobacterales</taxon>
        <taxon>Acidiferrobacteraceae</taxon>
        <taxon>Sulfurifustis</taxon>
    </lineage>
</organism>
<dbReference type="EMBL" id="AP014936">
    <property type="protein sequence ID" value="BAU50341.1"/>
    <property type="molecule type" value="Genomic_DNA"/>
</dbReference>